<proteinExistence type="inferred from homology"/>
<dbReference type="AlphaFoldDB" id="A0AA35RLC2"/>
<dbReference type="GO" id="GO:0048038">
    <property type="term" value="F:quinone binding"/>
    <property type="evidence" value="ECO:0007669"/>
    <property type="project" value="TreeGrafter"/>
</dbReference>
<comment type="caution">
    <text evidence="6">The sequence shown here is derived from an EMBL/GenBank/DDBJ whole genome shotgun (WGS) entry which is preliminary data.</text>
</comment>
<organism evidence="6 7">
    <name type="scientific">Geodia barretti</name>
    <name type="common">Barrett's horny sponge</name>
    <dbReference type="NCBI Taxonomy" id="519541"/>
    <lineage>
        <taxon>Eukaryota</taxon>
        <taxon>Metazoa</taxon>
        <taxon>Porifera</taxon>
        <taxon>Demospongiae</taxon>
        <taxon>Heteroscleromorpha</taxon>
        <taxon>Tetractinellida</taxon>
        <taxon>Astrophorina</taxon>
        <taxon>Geodiidae</taxon>
        <taxon>Geodia</taxon>
    </lineage>
</organism>
<reference evidence="6" key="1">
    <citation type="submission" date="2023-03" db="EMBL/GenBank/DDBJ databases">
        <authorList>
            <person name="Steffen K."/>
            <person name="Cardenas P."/>
        </authorList>
    </citation>
    <scope>NUCLEOTIDE SEQUENCE</scope>
</reference>
<comment type="pathway">
    <text evidence="1">Lipid metabolism; fatty acid biosynthesis.</text>
</comment>
<keyword evidence="7" id="KW-1185">Reference proteome</keyword>
<evidence type="ECO:0000256" key="4">
    <source>
        <dbReference type="ARBA" id="ARBA00041580"/>
    </source>
</evidence>
<dbReference type="PANTHER" id="PTHR42760">
    <property type="entry name" value="SHORT-CHAIN DEHYDROGENASES/REDUCTASES FAMILY MEMBER"/>
    <property type="match status" value="1"/>
</dbReference>
<evidence type="ECO:0000256" key="1">
    <source>
        <dbReference type="ARBA" id="ARBA00005194"/>
    </source>
</evidence>
<dbReference type="SUPFAM" id="SSF51735">
    <property type="entry name" value="NAD(P)-binding Rossmann-fold domains"/>
    <property type="match status" value="1"/>
</dbReference>
<evidence type="ECO:0000313" key="6">
    <source>
        <dbReference type="EMBL" id="CAI8013634.1"/>
    </source>
</evidence>
<keyword evidence="3" id="KW-0560">Oxidoreductase</keyword>
<dbReference type="PRINTS" id="PR00081">
    <property type="entry name" value="GDHRDH"/>
</dbReference>
<dbReference type="InterPro" id="IPR020904">
    <property type="entry name" value="Sc_DH/Rdtase_CS"/>
</dbReference>
<gene>
    <name evidence="6" type="ORF">GBAR_LOCUS8617</name>
</gene>
<dbReference type="InterPro" id="IPR002347">
    <property type="entry name" value="SDR_fam"/>
</dbReference>
<sequence length="285" mass="29226">MDGDGGLSLLPRSPNTLISLAGKTAIVSGAARGIGAACARAFAEHGANVVLGDVLEDVCAETARRIAADTGAATLAVRADVSDPEDCAALLDACTDRFGGCDILLNNAGIIVSGSILDAAVEDFDRVLAVNLRGSFLLGRLVARHMVECGTKGSIINMSSTNAVVTIPEQLAYAASKGGVAQMTKAMAMALAPHDIRVNAIGPGTILTDMLEVVIANDEARRTILSRTPMGRIGDPSEVASVAVFLASDYASYITGDTIYPDGGRLSLNYTVPLREEGAGGPGSH</sequence>
<dbReference type="GO" id="GO:0006633">
    <property type="term" value="P:fatty acid biosynthetic process"/>
    <property type="evidence" value="ECO:0007669"/>
    <property type="project" value="TreeGrafter"/>
</dbReference>
<dbReference type="FunFam" id="3.40.50.720:FF:000084">
    <property type="entry name" value="Short-chain dehydrogenase reductase"/>
    <property type="match status" value="1"/>
</dbReference>
<dbReference type="InterPro" id="IPR036291">
    <property type="entry name" value="NAD(P)-bd_dom_sf"/>
</dbReference>
<dbReference type="PROSITE" id="PS00061">
    <property type="entry name" value="ADH_SHORT"/>
    <property type="match status" value="1"/>
</dbReference>
<dbReference type="PRINTS" id="PR00080">
    <property type="entry name" value="SDRFAMILY"/>
</dbReference>
<dbReference type="Pfam" id="PF13561">
    <property type="entry name" value="adh_short_C2"/>
    <property type="match status" value="1"/>
</dbReference>
<evidence type="ECO:0000256" key="2">
    <source>
        <dbReference type="ARBA" id="ARBA00006484"/>
    </source>
</evidence>
<evidence type="ECO:0000256" key="5">
    <source>
        <dbReference type="ARBA" id="ARBA00041707"/>
    </source>
</evidence>
<dbReference type="PANTHER" id="PTHR42760:SF133">
    <property type="entry name" value="3-OXOACYL-[ACYL-CARRIER-PROTEIN] REDUCTASE"/>
    <property type="match status" value="1"/>
</dbReference>
<dbReference type="EMBL" id="CASHTH010001283">
    <property type="protein sequence ID" value="CAI8013634.1"/>
    <property type="molecule type" value="Genomic_DNA"/>
</dbReference>
<protein>
    <recommendedName>
        <fullName evidence="5">3-ketoacyl-[acyl-carrier-protein] reductase beta subunit</fullName>
    </recommendedName>
    <alternativeName>
        <fullName evidence="4">Quinone reductase CBR4</fullName>
    </alternativeName>
</protein>
<dbReference type="NCBIfam" id="NF005559">
    <property type="entry name" value="PRK07231.1"/>
    <property type="match status" value="1"/>
</dbReference>
<comment type="similarity">
    <text evidence="2">Belongs to the short-chain dehydrogenases/reductases (SDR) family.</text>
</comment>
<dbReference type="GO" id="GO:0016616">
    <property type="term" value="F:oxidoreductase activity, acting on the CH-OH group of donors, NAD or NADP as acceptor"/>
    <property type="evidence" value="ECO:0007669"/>
    <property type="project" value="TreeGrafter"/>
</dbReference>
<accession>A0AA35RLC2</accession>
<dbReference type="Proteomes" id="UP001174909">
    <property type="component" value="Unassembled WGS sequence"/>
</dbReference>
<evidence type="ECO:0000256" key="3">
    <source>
        <dbReference type="ARBA" id="ARBA00023002"/>
    </source>
</evidence>
<dbReference type="Gene3D" id="3.40.50.720">
    <property type="entry name" value="NAD(P)-binding Rossmann-like Domain"/>
    <property type="match status" value="1"/>
</dbReference>
<evidence type="ECO:0000313" key="7">
    <source>
        <dbReference type="Proteomes" id="UP001174909"/>
    </source>
</evidence>
<name>A0AA35RLC2_GEOBA</name>